<dbReference type="PANTHER" id="PTHR46701">
    <property type="entry name" value="GLYCOSYLTRANSFERASE-LIKE KOBITO 1"/>
    <property type="match status" value="1"/>
</dbReference>
<dbReference type="GO" id="GO:0009737">
    <property type="term" value="P:response to abscisic acid"/>
    <property type="evidence" value="ECO:0007669"/>
    <property type="project" value="InterPro"/>
</dbReference>
<dbReference type="SUPFAM" id="SSF57850">
    <property type="entry name" value="RING/U-box"/>
    <property type="match status" value="1"/>
</dbReference>
<dbReference type="InterPro" id="IPR047243">
    <property type="entry name" value="RING-H2_BRAP2"/>
</dbReference>
<dbReference type="InterPro" id="IPR044224">
    <property type="entry name" value="KOBITO1-like"/>
</dbReference>
<evidence type="ECO:0000256" key="1">
    <source>
        <dbReference type="PROSITE-ProRule" id="PRU00175"/>
    </source>
</evidence>
<evidence type="ECO:0000256" key="2">
    <source>
        <dbReference type="SAM" id="MobiDB-lite"/>
    </source>
</evidence>
<evidence type="ECO:0000313" key="4">
    <source>
        <dbReference type="EMBL" id="RYR09362.1"/>
    </source>
</evidence>
<dbReference type="EMBL" id="SDMP01000015">
    <property type="protein sequence ID" value="RYR09362.1"/>
    <property type="molecule type" value="Genomic_DNA"/>
</dbReference>
<name>A0A444Z5A3_ARAHY</name>
<keyword evidence="1" id="KW-0862">Zinc</keyword>
<dbReference type="PROSITE" id="PS50089">
    <property type="entry name" value="ZF_RING_2"/>
    <property type="match status" value="1"/>
</dbReference>
<reference evidence="4 5" key="1">
    <citation type="submission" date="2019-01" db="EMBL/GenBank/DDBJ databases">
        <title>Sequencing of cultivated peanut Arachis hypogaea provides insights into genome evolution and oil improvement.</title>
        <authorList>
            <person name="Chen X."/>
        </authorList>
    </citation>
    <scope>NUCLEOTIDE SEQUENCE [LARGE SCALE GENOMIC DNA]</scope>
    <source>
        <strain evidence="5">cv. Fuhuasheng</strain>
        <tissue evidence="4">Leaves</tissue>
    </source>
</reference>
<keyword evidence="5" id="KW-1185">Reference proteome</keyword>
<dbReference type="AlphaFoldDB" id="A0A444Z5A3"/>
<gene>
    <name evidence="4" type="ORF">Ahy_B05g077659</name>
</gene>
<dbReference type="InterPro" id="IPR001841">
    <property type="entry name" value="Znf_RING"/>
</dbReference>
<organism evidence="4 5">
    <name type="scientific">Arachis hypogaea</name>
    <name type="common">Peanut</name>
    <dbReference type="NCBI Taxonomy" id="3818"/>
    <lineage>
        <taxon>Eukaryota</taxon>
        <taxon>Viridiplantae</taxon>
        <taxon>Streptophyta</taxon>
        <taxon>Embryophyta</taxon>
        <taxon>Tracheophyta</taxon>
        <taxon>Spermatophyta</taxon>
        <taxon>Magnoliopsida</taxon>
        <taxon>eudicotyledons</taxon>
        <taxon>Gunneridae</taxon>
        <taxon>Pentapetalae</taxon>
        <taxon>rosids</taxon>
        <taxon>fabids</taxon>
        <taxon>Fabales</taxon>
        <taxon>Fabaceae</taxon>
        <taxon>Papilionoideae</taxon>
        <taxon>50 kb inversion clade</taxon>
        <taxon>dalbergioids sensu lato</taxon>
        <taxon>Dalbergieae</taxon>
        <taxon>Pterocarpus clade</taxon>
        <taxon>Arachis</taxon>
    </lineage>
</organism>
<sequence>MLPAPSKTSPPLLSSQTQERERVCNDERGRAVTKRVAAVGGASLFAITEEGKEDLLPSRQSPSCFLVADEGAARTVAVARRGTHEREPSFYRFDKKGNRWKERTDGTVKFPKNKVTRKVSIGVACNLSWPADRLMIQVLDDFYGSRECADIAGTPPDGCTEIPTCPVCLERLDPDRSGILTTLCDHSFQCPCVSKWTYLSCRIFDDYNPLLTSQLETQRQSLLWMYELDYIMSSRYHLLYLVSSKSNLTVTVLGVKNRIGCTSYSHQVRQEFAGSCFLDGTGNYKDSVRGIPNYFLTYENGKSAACIQDHLRPNGAHRWDNYMKSPKCDRCGCKPTEDVKRCFMLEFDRSDNNTAMAALVSTIGAIKGTPVSLNGSGAVASSAPNSPAFFESSLKVTSRIQSSSKVSSGSFKIVAIDEDK</sequence>
<keyword evidence="1" id="KW-0863">Zinc-finger</keyword>
<dbReference type="GO" id="GO:0030244">
    <property type="term" value="P:cellulose biosynthetic process"/>
    <property type="evidence" value="ECO:0007669"/>
    <property type="project" value="InterPro"/>
</dbReference>
<keyword evidence="1" id="KW-0479">Metal-binding</keyword>
<feature type="region of interest" description="Disordered" evidence="2">
    <location>
        <begin position="1"/>
        <end position="24"/>
    </location>
</feature>
<dbReference type="GO" id="GO:0008270">
    <property type="term" value="F:zinc ion binding"/>
    <property type="evidence" value="ECO:0007669"/>
    <property type="project" value="UniProtKB-KW"/>
</dbReference>
<dbReference type="CDD" id="cd16457">
    <property type="entry name" value="RING-H2_BRAP2"/>
    <property type="match status" value="1"/>
</dbReference>
<feature type="compositionally biased region" description="Polar residues" evidence="2">
    <location>
        <begin position="1"/>
        <end position="17"/>
    </location>
</feature>
<proteinExistence type="predicted"/>
<evidence type="ECO:0000259" key="3">
    <source>
        <dbReference type="PROSITE" id="PS50089"/>
    </source>
</evidence>
<protein>
    <recommendedName>
        <fullName evidence="3">RING-type domain-containing protein</fullName>
    </recommendedName>
</protein>
<comment type="caution">
    <text evidence="4">The sequence shown here is derived from an EMBL/GenBank/DDBJ whole genome shotgun (WGS) entry which is preliminary data.</text>
</comment>
<evidence type="ECO:0000313" key="5">
    <source>
        <dbReference type="Proteomes" id="UP000289738"/>
    </source>
</evidence>
<feature type="domain" description="RING-type" evidence="3">
    <location>
        <begin position="165"/>
        <end position="201"/>
    </location>
</feature>
<accession>A0A444Z5A3</accession>
<dbReference type="Proteomes" id="UP000289738">
    <property type="component" value="Chromosome B05"/>
</dbReference>
<dbReference type="PANTHER" id="PTHR46701:SF7">
    <property type="entry name" value="GLYCOSYLTRANSFERASE-LIKE KOBITO 1"/>
    <property type="match status" value="1"/>
</dbReference>